<organism evidence="1">
    <name type="scientific">Oryza nivara</name>
    <name type="common">Indian wild rice</name>
    <name type="synonym">Oryza sativa f. spontanea</name>
    <dbReference type="NCBI Taxonomy" id="4536"/>
    <lineage>
        <taxon>Eukaryota</taxon>
        <taxon>Viridiplantae</taxon>
        <taxon>Streptophyta</taxon>
        <taxon>Embryophyta</taxon>
        <taxon>Tracheophyta</taxon>
        <taxon>Spermatophyta</taxon>
        <taxon>Magnoliopsida</taxon>
        <taxon>Liliopsida</taxon>
        <taxon>Poales</taxon>
        <taxon>Poaceae</taxon>
        <taxon>BOP clade</taxon>
        <taxon>Oryzoideae</taxon>
        <taxon>Oryzeae</taxon>
        <taxon>Oryzinae</taxon>
        <taxon>Oryza</taxon>
    </lineage>
</organism>
<dbReference type="Gramene" id="ONIVA03G09810.1">
    <property type="protein sequence ID" value="ONIVA03G09810.1"/>
    <property type="gene ID" value="ONIVA03G09810"/>
</dbReference>
<accession>A0A0E0GJ88</accession>
<evidence type="ECO:0000313" key="1">
    <source>
        <dbReference type="EnsemblPlants" id="ONIVA03G09810.1"/>
    </source>
</evidence>
<dbReference type="Proteomes" id="UP000006591">
    <property type="component" value="Chromosome 3"/>
</dbReference>
<reference evidence="1" key="1">
    <citation type="submission" date="2015-04" db="UniProtKB">
        <authorList>
            <consortium name="EnsemblPlants"/>
        </authorList>
    </citation>
    <scope>IDENTIFICATION</scope>
    <source>
        <strain evidence="1">SL10</strain>
    </source>
</reference>
<dbReference type="EnsemblPlants" id="ONIVA03G09810.1">
    <property type="protein sequence ID" value="ONIVA03G09810.1"/>
    <property type="gene ID" value="ONIVA03G09810"/>
</dbReference>
<evidence type="ECO:0000313" key="2">
    <source>
        <dbReference type="Proteomes" id="UP000006591"/>
    </source>
</evidence>
<protein>
    <submittedName>
        <fullName evidence="1">Uncharacterized protein</fullName>
    </submittedName>
</protein>
<keyword evidence="2" id="KW-1185">Reference proteome</keyword>
<sequence>MGGWGVRCEITDRRERERDVDQGDEKWCDGYTASSNFLAAGSSACLQLQLRRRRVAVAVAVAATLRLSPDRPRYKPELLRRRHATPARQPA</sequence>
<dbReference type="HOGENOM" id="CLU_2430793_0_0_1"/>
<dbReference type="AlphaFoldDB" id="A0A0E0GJ88"/>
<proteinExistence type="predicted"/>
<reference evidence="1" key="2">
    <citation type="submission" date="2018-04" db="EMBL/GenBank/DDBJ databases">
        <title>OnivRS2 (Oryza nivara Reference Sequence Version 2).</title>
        <authorList>
            <person name="Zhang J."/>
            <person name="Kudrna D."/>
            <person name="Lee S."/>
            <person name="Talag J."/>
            <person name="Rajasekar S."/>
            <person name="Welchert J."/>
            <person name="Hsing Y.-I."/>
            <person name="Wing R.A."/>
        </authorList>
    </citation>
    <scope>NUCLEOTIDE SEQUENCE [LARGE SCALE GENOMIC DNA]</scope>
    <source>
        <strain evidence="1">SL10</strain>
    </source>
</reference>
<name>A0A0E0GJ88_ORYNI</name>